<dbReference type="Proteomes" id="UP000579812">
    <property type="component" value="Unassembled WGS sequence"/>
</dbReference>
<dbReference type="EMBL" id="JAAMOB010000007">
    <property type="protein sequence ID" value="KAF4111217.1"/>
    <property type="molecule type" value="Genomic_DNA"/>
</dbReference>
<organism evidence="1 2">
    <name type="scientific">Onychostoma macrolepis</name>
    <dbReference type="NCBI Taxonomy" id="369639"/>
    <lineage>
        <taxon>Eukaryota</taxon>
        <taxon>Metazoa</taxon>
        <taxon>Chordata</taxon>
        <taxon>Craniata</taxon>
        <taxon>Vertebrata</taxon>
        <taxon>Euteleostomi</taxon>
        <taxon>Actinopterygii</taxon>
        <taxon>Neopterygii</taxon>
        <taxon>Teleostei</taxon>
        <taxon>Ostariophysi</taxon>
        <taxon>Cypriniformes</taxon>
        <taxon>Cyprinidae</taxon>
        <taxon>Acrossocheilinae</taxon>
        <taxon>Onychostoma</taxon>
    </lineage>
</organism>
<gene>
    <name evidence="1" type="ORF">G5714_008248</name>
</gene>
<dbReference type="AlphaFoldDB" id="A0A7J6CV69"/>
<accession>A0A7J6CV69</accession>
<evidence type="ECO:0000313" key="2">
    <source>
        <dbReference type="Proteomes" id="UP000579812"/>
    </source>
</evidence>
<sequence length="103" mass="11485">MCRQRSAEGCMAITQRPTSEEKSLAQDGAVNSLLFLRLRADGHSSVEHEANIFGHSADCHHNSLRLRCCSWLRLSFSLFVAPYVTTLPGDLWAIIKSCFQDAC</sequence>
<name>A0A7J6CV69_9TELE</name>
<evidence type="ECO:0000313" key="1">
    <source>
        <dbReference type="EMBL" id="KAF4111217.1"/>
    </source>
</evidence>
<reference evidence="1 2" key="1">
    <citation type="submission" date="2020-04" db="EMBL/GenBank/DDBJ databases">
        <title>Chromosome-level genome assembly of a cyprinid fish Onychostoma macrolepis by integration of Nanopore Sequencing, Bionano and Hi-C technology.</title>
        <authorList>
            <person name="Wang D."/>
        </authorList>
    </citation>
    <scope>NUCLEOTIDE SEQUENCE [LARGE SCALE GENOMIC DNA]</scope>
    <source>
        <strain evidence="1">SWU-2019</strain>
        <tissue evidence="1">Muscle</tissue>
    </source>
</reference>
<keyword evidence="2" id="KW-1185">Reference proteome</keyword>
<protein>
    <submittedName>
        <fullName evidence="1">Uncharacterized protein</fullName>
    </submittedName>
</protein>
<comment type="caution">
    <text evidence="1">The sequence shown here is derived from an EMBL/GenBank/DDBJ whole genome shotgun (WGS) entry which is preliminary data.</text>
</comment>
<proteinExistence type="predicted"/>